<evidence type="ECO:0000256" key="10">
    <source>
        <dbReference type="ARBA" id="ARBA00048639"/>
    </source>
</evidence>
<dbReference type="PROSITE" id="PS00912">
    <property type="entry name" value="DHODEHASE_2"/>
    <property type="match status" value="1"/>
</dbReference>
<dbReference type="STRING" id="1184151.AW736_24535"/>
<protein>
    <recommendedName>
        <fullName evidence="11">Dihydroorotate dehydrogenase (quinone)</fullName>
        <ecNumber evidence="11">1.3.5.2</ecNumber>
    </recommendedName>
    <alternativeName>
        <fullName evidence="11">DHOdehase</fullName>
        <shortName evidence="11">DHOD</shortName>
        <shortName evidence="11">DHODase</shortName>
    </alternativeName>
    <alternativeName>
        <fullName evidence="11">Dihydroorotate oxidase</fullName>
    </alternativeName>
</protein>
<comment type="subcellular location">
    <subcellularLocation>
        <location evidence="11">Cell membrane</location>
        <topology evidence="11">Peripheral membrane protein</topology>
    </subcellularLocation>
    <subcellularLocation>
        <location evidence="2">Membrane</location>
    </subcellularLocation>
</comment>
<evidence type="ECO:0000256" key="7">
    <source>
        <dbReference type="ARBA" id="ARBA00022975"/>
    </source>
</evidence>
<dbReference type="NCBIfam" id="NF003652">
    <property type="entry name" value="PRK05286.2-5"/>
    <property type="match status" value="1"/>
</dbReference>
<feature type="binding site" evidence="11">
    <location>
        <position position="151"/>
    </location>
    <ligand>
        <name>FMN</name>
        <dbReference type="ChEBI" id="CHEBI:58210"/>
    </ligand>
</feature>
<dbReference type="CDD" id="cd04738">
    <property type="entry name" value="DHOD_2_like"/>
    <property type="match status" value="1"/>
</dbReference>
<evidence type="ECO:0000259" key="12">
    <source>
        <dbReference type="Pfam" id="PF01180"/>
    </source>
</evidence>
<dbReference type="AlphaFoldDB" id="A0A178ID80"/>
<accession>A0A178ID80</accession>
<keyword evidence="14" id="KW-1185">Reference proteome</keyword>
<feature type="binding site" evidence="11">
    <location>
        <position position="184"/>
    </location>
    <ligand>
        <name>FMN</name>
        <dbReference type="ChEBI" id="CHEBI:58210"/>
    </ligand>
</feature>
<dbReference type="OrthoDB" id="9802377at2"/>
<feature type="domain" description="Dihydroorotate dehydrogenase catalytic" evidence="12">
    <location>
        <begin position="55"/>
        <end position="348"/>
    </location>
</feature>
<feature type="binding site" evidence="11">
    <location>
        <position position="258"/>
    </location>
    <ligand>
        <name>FMN</name>
        <dbReference type="ChEBI" id="CHEBI:58210"/>
    </ligand>
</feature>
<comment type="catalytic activity">
    <reaction evidence="10 11">
        <text>(S)-dihydroorotate + a quinone = orotate + a quinol</text>
        <dbReference type="Rhea" id="RHEA:30187"/>
        <dbReference type="ChEBI" id="CHEBI:24646"/>
        <dbReference type="ChEBI" id="CHEBI:30839"/>
        <dbReference type="ChEBI" id="CHEBI:30864"/>
        <dbReference type="ChEBI" id="CHEBI:132124"/>
        <dbReference type="EC" id="1.3.5.2"/>
    </reaction>
</comment>
<dbReference type="InterPro" id="IPR005720">
    <property type="entry name" value="Dihydroorotate_DH_cat"/>
</dbReference>
<feature type="binding site" evidence="11">
    <location>
        <position position="94"/>
    </location>
    <ligand>
        <name>FMN</name>
        <dbReference type="ChEBI" id="CHEBI:58210"/>
    </ligand>
</feature>
<comment type="similarity">
    <text evidence="4 11">Belongs to the dihydroorotate dehydrogenase family. Type 2 subfamily.</text>
</comment>
<keyword evidence="9 11" id="KW-0472">Membrane</keyword>
<dbReference type="UniPathway" id="UPA00070">
    <property type="reaction ID" value="UER00946"/>
</dbReference>
<dbReference type="GO" id="GO:0006207">
    <property type="term" value="P:'de novo' pyrimidine nucleobase biosynthetic process"/>
    <property type="evidence" value="ECO:0007669"/>
    <property type="project" value="UniProtKB-UniRule"/>
</dbReference>
<keyword evidence="8 11" id="KW-0560">Oxidoreductase</keyword>
<feature type="active site" description="Nucleophile" evidence="11">
    <location>
        <position position="187"/>
    </location>
</feature>
<dbReference type="GO" id="GO:0005886">
    <property type="term" value="C:plasma membrane"/>
    <property type="evidence" value="ECO:0007669"/>
    <property type="project" value="UniProtKB-SubCell"/>
</dbReference>
<evidence type="ECO:0000256" key="9">
    <source>
        <dbReference type="ARBA" id="ARBA00023136"/>
    </source>
</evidence>
<evidence type="ECO:0000256" key="2">
    <source>
        <dbReference type="ARBA" id="ARBA00004370"/>
    </source>
</evidence>
<dbReference type="PANTHER" id="PTHR48109">
    <property type="entry name" value="DIHYDROOROTATE DEHYDROGENASE (QUINONE), MITOCHONDRIAL-RELATED"/>
    <property type="match status" value="1"/>
</dbReference>
<dbReference type="GO" id="GO:0044205">
    <property type="term" value="P:'de novo' UMP biosynthetic process"/>
    <property type="evidence" value="ECO:0007669"/>
    <property type="project" value="UniProtKB-UniRule"/>
</dbReference>
<dbReference type="Proteomes" id="UP000078486">
    <property type="component" value="Unassembled WGS sequence"/>
</dbReference>
<dbReference type="Pfam" id="PF01180">
    <property type="entry name" value="DHO_dh"/>
    <property type="match status" value="1"/>
</dbReference>
<evidence type="ECO:0000256" key="6">
    <source>
        <dbReference type="ARBA" id="ARBA00022643"/>
    </source>
</evidence>
<organism evidence="13 14">
    <name type="scientific">Termitidicoccus mucosus</name>
    <dbReference type="NCBI Taxonomy" id="1184151"/>
    <lineage>
        <taxon>Bacteria</taxon>
        <taxon>Pseudomonadati</taxon>
        <taxon>Verrucomicrobiota</taxon>
        <taxon>Opitutia</taxon>
        <taxon>Opitutales</taxon>
        <taxon>Opitutaceae</taxon>
        <taxon>Termitidicoccus</taxon>
    </lineage>
</organism>
<sequence length="358" mass="38676">MNILYERVLRRLFFKLDCERAHDLAVLAMTLLGRLRPLCAVMERLNRLPAGSAPVEAFGLRFPNAVGLAAGFDKHATGWPAAAALGFGHVEIGTLTALQQPGNPRPRAFRYPAHEAVINRMGFNNHGADLAARRLARQPGPGRRAIPLGVNIGKSKAAPLDKATEDYLASFAKLADYADYIALNVSSPNTPDLRKLQDEDRLRELLGAITAANRDRAAQPGKTRKPILLKIAPDLTWRQIDAVLSTIAEFGLDGIIATNTTLARPGCFATVNEAGGLSGRPLRAPSTQIINYIARTTGGRLPIIGVGGITDSESAGEKLDAGATLVQIYTGMIYRGPFFARDLARHLSTRQMRPVLGY</sequence>
<evidence type="ECO:0000256" key="11">
    <source>
        <dbReference type="HAMAP-Rule" id="MF_00225"/>
    </source>
</evidence>
<comment type="function">
    <text evidence="1 11">Catalyzes the conversion of dihydroorotate to orotate with quinone as electron acceptor.</text>
</comment>
<feature type="binding site" evidence="11">
    <location>
        <position position="189"/>
    </location>
    <ligand>
        <name>substrate</name>
    </ligand>
</feature>
<feature type="binding site" evidence="11">
    <location>
        <position position="308"/>
    </location>
    <ligand>
        <name>FMN</name>
        <dbReference type="ChEBI" id="CHEBI:58210"/>
    </ligand>
</feature>
<proteinExistence type="inferred from homology"/>
<dbReference type="PANTHER" id="PTHR48109:SF4">
    <property type="entry name" value="DIHYDROOROTATE DEHYDROGENASE (QUINONE), MITOCHONDRIAL"/>
    <property type="match status" value="1"/>
</dbReference>
<keyword evidence="6 11" id="KW-0288">FMN</keyword>
<comment type="subunit">
    <text evidence="11">Monomer.</text>
</comment>
<gene>
    <name evidence="11" type="primary">pyrD</name>
    <name evidence="13" type="ORF">AW736_24535</name>
</gene>
<dbReference type="SUPFAM" id="SSF51395">
    <property type="entry name" value="FMN-linked oxidoreductases"/>
    <property type="match status" value="1"/>
</dbReference>
<feature type="binding site" evidence="11">
    <location>
        <position position="279"/>
    </location>
    <ligand>
        <name>FMN</name>
        <dbReference type="ChEBI" id="CHEBI:58210"/>
    </ligand>
</feature>
<dbReference type="EC" id="1.3.5.2" evidence="11"/>
<evidence type="ECO:0000256" key="8">
    <source>
        <dbReference type="ARBA" id="ARBA00023002"/>
    </source>
</evidence>
<keyword evidence="7 11" id="KW-0665">Pyrimidine biosynthesis</keyword>
<evidence type="ECO:0000313" key="13">
    <source>
        <dbReference type="EMBL" id="OAM87115.1"/>
    </source>
</evidence>
<comment type="caution">
    <text evidence="13">The sequence shown here is derived from an EMBL/GenBank/DDBJ whole genome shotgun (WGS) entry which is preliminary data.</text>
</comment>
<evidence type="ECO:0000256" key="1">
    <source>
        <dbReference type="ARBA" id="ARBA00003125"/>
    </source>
</evidence>
<keyword evidence="11" id="KW-1003">Cell membrane</keyword>
<feature type="binding site" evidence="11">
    <location>
        <begin position="259"/>
        <end position="260"/>
    </location>
    <ligand>
        <name>substrate</name>
    </ligand>
</feature>
<feature type="binding site" evidence="11">
    <location>
        <begin position="329"/>
        <end position="330"/>
    </location>
    <ligand>
        <name>FMN</name>
        <dbReference type="ChEBI" id="CHEBI:58210"/>
    </ligand>
</feature>
<evidence type="ECO:0000256" key="4">
    <source>
        <dbReference type="ARBA" id="ARBA00005359"/>
    </source>
</evidence>
<dbReference type="NCBIfam" id="TIGR01036">
    <property type="entry name" value="pyrD_sub2"/>
    <property type="match status" value="1"/>
</dbReference>
<dbReference type="Gene3D" id="3.20.20.70">
    <property type="entry name" value="Aldolase class I"/>
    <property type="match status" value="1"/>
</dbReference>
<dbReference type="InterPro" id="IPR005719">
    <property type="entry name" value="Dihydroorotate_DH_2"/>
</dbReference>
<dbReference type="HAMAP" id="MF_00225">
    <property type="entry name" value="DHO_dh_type2"/>
    <property type="match status" value="1"/>
</dbReference>
<feature type="binding site" evidence="11">
    <location>
        <position position="74"/>
    </location>
    <ligand>
        <name>substrate</name>
    </ligand>
</feature>
<name>A0A178ID80_9BACT</name>
<dbReference type="EMBL" id="LRRQ01000185">
    <property type="protein sequence ID" value="OAM87115.1"/>
    <property type="molecule type" value="Genomic_DNA"/>
</dbReference>
<dbReference type="PROSITE" id="PS00911">
    <property type="entry name" value="DHODEHASE_1"/>
    <property type="match status" value="1"/>
</dbReference>
<feature type="binding site" evidence="11">
    <location>
        <position position="230"/>
    </location>
    <ligand>
        <name>FMN</name>
        <dbReference type="ChEBI" id="CHEBI:58210"/>
    </ligand>
</feature>
<comment type="pathway">
    <text evidence="3 11">Pyrimidine metabolism; UMP biosynthesis via de novo pathway; orotate from (S)-dihydroorotate (quinone route): step 1/1.</text>
</comment>
<dbReference type="GO" id="GO:0106430">
    <property type="term" value="F:dihydroorotate dehydrogenase (quinone) activity"/>
    <property type="evidence" value="ECO:0007669"/>
    <property type="project" value="UniProtKB-EC"/>
</dbReference>
<dbReference type="RefSeq" id="WP_068772930.1">
    <property type="nucleotide sequence ID" value="NZ_CP109796.1"/>
</dbReference>
<dbReference type="GO" id="GO:0005737">
    <property type="term" value="C:cytoplasm"/>
    <property type="evidence" value="ECO:0007669"/>
    <property type="project" value="InterPro"/>
</dbReference>
<comment type="cofactor">
    <cofactor evidence="11">
        <name>FMN</name>
        <dbReference type="ChEBI" id="CHEBI:58210"/>
    </cofactor>
    <text evidence="11">Binds 1 FMN per subunit.</text>
</comment>
<dbReference type="InterPro" id="IPR050074">
    <property type="entry name" value="DHO_dehydrogenase"/>
</dbReference>
<feature type="binding site" evidence="11">
    <location>
        <begin position="119"/>
        <end position="123"/>
    </location>
    <ligand>
        <name>substrate</name>
    </ligand>
</feature>
<keyword evidence="5 11" id="KW-0285">Flavoprotein</keyword>
<feature type="binding site" evidence="11">
    <location>
        <begin position="70"/>
        <end position="74"/>
    </location>
    <ligand>
        <name>FMN</name>
        <dbReference type="ChEBI" id="CHEBI:58210"/>
    </ligand>
</feature>
<feature type="binding site" evidence="11">
    <location>
        <position position="184"/>
    </location>
    <ligand>
        <name>substrate</name>
    </ligand>
</feature>
<dbReference type="InterPro" id="IPR001295">
    <property type="entry name" value="Dihydroorotate_DH_CS"/>
</dbReference>
<reference evidence="13 14" key="1">
    <citation type="submission" date="2016-01" db="EMBL/GenBank/DDBJ databases">
        <title>High potential of lignocellulose degradation of a new Verrucomicrobia species.</title>
        <authorList>
            <person name="Wang Y."/>
            <person name="Shi Y."/>
            <person name="Qiu Z."/>
            <person name="Liu S."/>
            <person name="Yang H."/>
        </authorList>
    </citation>
    <scope>NUCLEOTIDE SEQUENCE [LARGE SCALE GENOMIC DNA]</scope>
    <source>
        <strain evidence="13 14">TSB47</strain>
    </source>
</reference>
<evidence type="ECO:0000256" key="3">
    <source>
        <dbReference type="ARBA" id="ARBA00005161"/>
    </source>
</evidence>
<evidence type="ECO:0000313" key="14">
    <source>
        <dbReference type="Proteomes" id="UP000078486"/>
    </source>
</evidence>
<dbReference type="InterPro" id="IPR013785">
    <property type="entry name" value="Aldolase_TIM"/>
</dbReference>
<evidence type="ECO:0000256" key="5">
    <source>
        <dbReference type="ARBA" id="ARBA00022630"/>
    </source>
</evidence>